<dbReference type="SUPFAM" id="SSF55874">
    <property type="entry name" value="ATPase domain of HSP90 chaperone/DNA topoisomerase II/histidine kinase"/>
    <property type="match status" value="1"/>
</dbReference>
<proteinExistence type="predicted"/>
<dbReference type="OrthoDB" id="3425746at2"/>
<dbReference type="Pfam" id="PF13581">
    <property type="entry name" value="HATPase_c_2"/>
    <property type="match status" value="1"/>
</dbReference>
<name>A0A147KE85_THECS</name>
<dbReference type="CDD" id="cd16936">
    <property type="entry name" value="HATPase_RsbW-like"/>
    <property type="match status" value="1"/>
</dbReference>
<dbReference type="InterPro" id="IPR050267">
    <property type="entry name" value="Anti-sigma-factor_SerPK"/>
</dbReference>
<dbReference type="Proteomes" id="UP000074382">
    <property type="component" value="Unassembled WGS sequence"/>
</dbReference>
<sequence length="166" mass="17501">MSMMPHTPPFPPAVTWAWPCRIYPGDLAHAARVRAELRADLAALPGLGADLVDAVELCASEAFANAVAHTRSGRAGGRVVRALTRPAPDRLRLAVVDDGAPDTAPRIPVERTAEEWATAETGRGLLLISALAAAWGTRPVVAFPGCAHLGTVVWAEFGPVRTEAAR</sequence>
<reference evidence="4" key="1">
    <citation type="journal article" date="2017" name="Acta Aliment.">
        <title>Plant polysaccharide degrading enzyme system of Thermpbifida cellulosilytica TB100 revealed by de novo genome project data.</title>
        <authorList>
            <person name="Toth A."/>
            <person name="Baka E."/>
            <person name="Luzics S."/>
            <person name="Bata-Vidacs I."/>
            <person name="Nagy I."/>
            <person name="Balint B."/>
            <person name="Herceg R."/>
            <person name="Olasz F."/>
            <person name="Wilk T."/>
            <person name="Nagy T."/>
            <person name="Kriszt B."/>
            <person name="Nagy I."/>
            <person name="Kukolya J."/>
        </authorList>
    </citation>
    <scope>NUCLEOTIDE SEQUENCE [LARGE SCALE GENOMIC DNA]</scope>
    <source>
        <strain evidence="4">TB100</strain>
    </source>
</reference>
<keyword evidence="1" id="KW-0723">Serine/threonine-protein kinase</keyword>
<feature type="domain" description="Histidine kinase/HSP90-like ATPase" evidence="2">
    <location>
        <begin position="24"/>
        <end position="132"/>
    </location>
</feature>
<dbReference type="InterPro" id="IPR036890">
    <property type="entry name" value="HATPase_C_sf"/>
</dbReference>
<evidence type="ECO:0000256" key="1">
    <source>
        <dbReference type="ARBA" id="ARBA00022527"/>
    </source>
</evidence>
<dbReference type="PATRIC" id="fig|665004.4.peg.3910"/>
<evidence type="ECO:0000313" key="4">
    <source>
        <dbReference type="Proteomes" id="UP000074382"/>
    </source>
</evidence>
<evidence type="ECO:0000259" key="2">
    <source>
        <dbReference type="Pfam" id="PF13581"/>
    </source>
</evidence>
<dbReference type="PANTHER" id="PTHR35526">
    <property type="entry name" value="ANTI-SIGMA-F FACTOR RSBW-RELATED"/>
    <property type="match status" value="1"/>
</dbReference>
<comment type="caution">
    <text evidence="3">The sequence shown here is derived from an EMBL/GenBank/DDBJ whole genome shotgun (WGS) entry which is preliminary data.</text>
</comment>
<dbReference type="InterPro" id="IPR003594">
    <property type="entry name" value="HATPase_dom"/>
</dbReference>
<dbReference type="STRING" id="665004.AC529_16700"/>
<evidence type="ECO:0000313" key="3">
    <source>
        <dbReference type="EMBL" id="KUP95580.1"/>
    </source>
</evidence>
<dbReference type="Gene3D" id="3.30.565.10">
    <property type="entry name" value="Histidine kinase-like ATPase, C-terminal domain"/>
    <property type="match status" value="1"/>
</dbReference>
<dbReference type="RefSeq" id="WP_068758501.1">
    <property type="nucleotide sequence ID" value="NZ_KQ950187.1"/>
</dbReference>
<dbReference type="GO" id="GO:0004674">
    <property type="term" value="F:protein serine/threonine kinase activity"/>
    <property type="evidence" value="ECO:0007669"/>
    <property type="project" value="UniProtKB-KW"/>
</dbReference>
<dbReference type="AlphaFoldDB" id="A0A147KE85"/>
<accession>A0A147KE85</accession>
<keyword evidence="1" id="KW-0418">Kinase</keyword>
<keyword evidence="4" id="KW-1185">Reference proteome</keyword>
<dbReference type="EMBL" id="LGEM01000119">
    <property type="protein sequence ID" value="KUP95580.1"/>
    <property type="molecule type" value="Genomic_DNA"/>
</dbReference>
<dbReference type="PANTHER" id="PTHR35526:SF3">
    <property type="entry name" value="ANTI-SIGMA-F FACTOR RSBW"/>
    <property type="match status" value="1"/>
</dbReference>
<protein>
    <recommendedName>
        <fullName evidence="2">Histidine kinase/HSP90-like ATPase domain-containing protein</fullName>
    </recommendedName>
</protein>
<keyword evidence="1" id="KW-0808">Transferase</keyword>
<organism evidence="3 4">
    <name type="scientific">Thermobifida cellulosilytica TB100</name>
    <dbReference type="NCBI Taxonomy" id="665004"/>
    <lineage>
        <taxon>Bacteria</taxon>
        <taxon>Bacillati</taxon>
        <taxon>Actinomycetota</taxon>
        <taxon>Actinomycetes</taxon>
        <taxon>Streptosporangiales</taxon>
        <taxon>Nocardiopsidaceae</taxon>
        <taxon>Thermobifida</taxon>
    </lineage>
</organism>
<gene>
    <name evidence="3" type="ORF">AC529_16700</name>
</gene>